<gene>
    <name evidence="1" type="ORF">PACLA_8A001899</name>
</gene>
<protein>
    <submittedName>
        <fullName evidence="1">Uncharacterized protein</fullName>
    </submittedName>
</protein>
<sequence>MNIFLTNCQANNERIDRAVHVIPPIHQLNTLKWDAVNHELKDRCPLFYKFLTASVSNPSHARNIHKKGEAILPQMLDAGCQLISIFNSDLDAIKRVKSVVLKKGSLKKWKEEVERGVKMEKDVLESLQQAEAANNNDLIEECRSTLDAHREIMHPGYSFTGDNVDINCSTRQMILTNRTRTIICFSWWPLRTGFLPITFLQMLPMQTLRKYCFLHLFPVLKNKRP</sequence>
<organism evidence="1 2">
    <name type="scientific">Paramuricea clavata</name>
    <name type="common">Red gorgonian</name>
    <name type="synonym">Violescent sea-whip</name>
    <dbReference type="NCBI Taxonomy" id="317549"/>
    <lineage>
        <taxon>Eukaryota</taxon>
        <taxon>Metazoa</taxon>
        <taxon>Cnidaria</taxon>
        <taxon>Anthozoa</taxon>
        <taxon>Octocorallia</taxon>
        <taxon>Malacalcyonacea</taxon>
        <taxon>Plexauridae</taxon>
        <taxon>Paramuricea</taxon>
    </lineage>
</organism>
<comment type="caution">
    <text evidence="1">The sequence shown here is derived from an EMBL/GenBank/DDBJ whole genome shotgun (WGS) entry which is preliminary data.</text>
</comment>
<dbReference type="AlphaFoldDB" id="A0A6S7IL15"/>
<evidence type="ECO:0000313" key="2">
    <source>
        <dbReference type="Proteomes" id="UP001152795"/>
    </source>
</evidence>
<dbReference type="Proteomes" id="UP001152795">
    <property type="component" value="Unassembled WGS sequence"/>
</dbReference>
<reference evidence="1" key="1">
    <citation type="submission" date="2020-04" db="EMBL/GenBank/DDBJ databases">
        <authorList>
            <person name="Alioto T."/>
            <person name="Alioto T."/>
            <person name="Gomez Garrido J."/>
        </authorList>
    </citation>
    <scope>NUCLEOTIDE SEQUENCE</scope>
    <source>
        <strain evidence="1">A484AB</strain>
    </source>
</reference>
<evidence type="ECO:0000313" key="1">
    <source>
        <dbReference type="EMBL" id="CAB4018407.1"/>
    </source>
</evidence>
<keyword evidence="2" id="KW-1185">Reference proteome</keyword>
<name>A0A6S7IL15_PARCT</name>
<proteinExistence type="predicted"/>
<dbReference type="EMBL" id="CACRXK020009989">
    <property type="protein sequence ID" value="CAB4018407.1"/>
    <property type="molecule type" value="Genomic_DNA"/>
</dbReference>
<accession>A0A6S7IL15</accession>